<organism evidence="1">
    <name type="scientific">Anguilla anguilla</name>
    <name type="common">European freshwater eel</name>
    <name type="synonym">Muraena anguilla</name>
    <dbReference type="NCBI Taxonomy" id="7936"/>
    <lineage>
        <taxon>Eukaryota</taxon>
        <taxon>Metazoa</taxon>
        <taxon>Chordata</taxon>
        <taxon>Craniata</taxon>
        <taxon>Vertebrata</taxon>
        <taxon>Euteleostomi</taxon>
        <taxon>Actinopterygii</taxon>
        <taxon>Neopterygii</taxon>
        <taxon>Teleostei</taxon>
        <taxon>Anguilliformes</taxon>
        <taxon>Anguillidae</taxon>
        <taxon>Anguilla</taxon>
    </lineage>
</organism>
<proteinExistence type="predicted"/>
<sequence length="49" mass="5507">MSKRMWNCSSSGGISVMSEVKFRSHNKQIQTSRLLTSMKQGVSESADDR</sequence>
<name>A0A0E9TI04_ANGAN</name>
<reference evidence="1" key="2">
    <citation type="journal article" date="2015" name="Fish Shellfish Immunol.">
        <title>Early steps in the European eel (Anguilla anguilla)-Vibrio vulnificus interaction in the gills: Role of the RtxA13 toxin.</title>
        <authorList>
            <person name="Callol A."/>
            <person name="Pajuelo D."/>
            <person name="Ebbesson L."/>
            <person name="Teles M."/>
            <person name="MacKenzie S."/>
            <person name="Amaro C."/>
        </authorList>
    </citation>
    <scope>NUCLEOTIDE SEQUENCE</scope>
</reference>
<evidence type="ECO:0000313" key="1">
    <source>
        <dbReference type="EMBL" id="JAH53289.1"/>
    </source>
</evidence>
<dbReference type="AlphaFoldDB" id="A0A0E9TI04"/>
<reference evidence="1" key="1">
    <citation type="submission" date="2014-11" db="EMBL/GenBank/DDBJ databases">
        <authorList>
            <person name="Amaro Gonzalez C."/>
        </authorList>
    </citation>
    <scope>NUCLEOTIDE SEQUENCE</scope>
</reference>
<accession>A0A0E9TI04</accession>
<dbReference type="EMBL" id="GBXM01055288">
    <property type="protein sequence ID" value="JAH53289.1"/>
    <property type="molecule type" value="Transcribed_RNA"/>
</dbReference>
<protein>
    <submittedName>
        <fullName evidence="1">Uncharacterized protein</fullName>
    </submittedName>
</protein>